<evidence type="ECO:0000313" key="1">
    <source>
        <dbReference type="EMBL" id="CAB4810700.1"/>
    </source>
</evidence>
<dbReference type="EMBL" id="CAFAAI010000302">
    <property type="protein sequence ID" value="CAB4810700.1"/>
    <property type="molecule type" value="Genomic_DNA"/>
</dbReference>
<proteinExistence type="predicted"/>
<accession>A0A6J6YMM7</accession>
<gene>
    <name evidence="1" type="ORF">UFOPK2992_01556</name>
</gene>
<sequence length="191" mass="20824">MQCVESIHLIEAVDHDVMHAGSDRVAQLLNALVVAVHHACRRWNASGQHNVQFAAGSYVEQQTFFIRKQGHRLAEKRLAGVHHVASAKRLHCLAAAGAQVVFVVHEQRRAIGGGKLGNRATANKQRTIGTDGCGVRQQRHRNCGSHIYIRSGAEMPRRSRPFSITRAVTSHNAKRLCLVASSAALSTGQCS</sequence>
<organism evidence="1">
    <name type="scientific">freshwater metagenome</name>
    <dbReference type="NCBI Taxonomy" id="449393"/>
    <lineage>
        <taxon>unclassified sequences</taxon>
        <taxon>metagenomes</taxon>
        <taxon>ecological metagenomes</taxon>
    </lineage>
</organism>
<name>A0A6J6YMM7_9ZZZZ</name>
<protein>
    <submittedName>
        <fullName evidence="1">Unannotated protein</fullName>
    </submittedName>
</protein>
<dbReference type="AlphaFoldDB" id="A0A6J6YMM7"/>
<reference evidence="1" key="1">
    <citation type="submission" date="2020-05" db="EMBL/GenBank/DDBJ databases">
        <authorList>
            <person name="Chiriac C."/>
            <person name="Salcher M."/>
            <person name="Ghai R."/>
            <person name="Kavagutti S V."/>
        </authorList>
    </citation>
    <scope>NUCLEOTIDE SEQUENCE</scope>
</reference>